<dbReference type="InterPro" id="IPR003594">
    <property type="entry name" value="HATPase_dom"/>
</dbReference>
<evidence type="ECO:0000313" key="3">
    <source>
        <dbReference type="EMBL" id="AOR37539.1"/>
    </source>
</evidence>
<keyword evidence="1" id="KW-0418">Kinase</keyword>
<evidence type="ECO:0000256" key="1">
    <source>
        <dbReference type="ARBA" id="ARBA00022527"/>
    </source>
</evidence>
<feature type="domain" description="Histidine kinase/HSP90-like ATPase" evidence="2">
    <location>
        <begin position="9"/>
        <end position="101"/>
    </location>
</feature>
<keyword evidence="1" id="KW-0808">Transferase</keyword>
<dbReference type="GO" id="GO:0004674">
    <property type="term" value="F:protein serine/threonine kinase activity"/>
    <property type="evidence" value="ECO:0007669"/>
    <property type="project" value="UniProtKB-KW"/>
</dbReference>
<name>A0A1D7YQ31_9ACTN</name>
<keyword evidence="4" id="KW-1185">Reference proteome</keyword>
<accession>A0A1D7YQ31</accession>
<evidence type="ECO:0000313" key="4">
    <source>
        <dbReference type="Proteomes" id="UP000094960"/>
    </source>
</evidence>
<organism evidence="3 4">
    <name type="scientific">Streptomyces fodineus</name>
    <dbReference type="NCBI Taxonomy" id="1904616"/>
    <lineage>
        <taxon>Bacteria</taxon>
        <taxon>Bacillati</taxon>
        <taxon>Actinomycetota</taxon>
        <taxon>Actinomycetes</taxon>
        <taxon>Kitasatosporales</taxon>
        <taxon>Streptomycetaceae</taxon>
        <taxon>Streptomyces</taxon>
    </lineage>
</organism>
<dbReference type="KEGG" id="spun:BFF78_36395"/>
<dbReference type="CDD" id="cd16936">
    <property type="entry name" value="HATPase_RsbW-like"/>
    <property type="match status" value="1"/>
</dbReference>
<proteinExistence type="predicted"/>
<dbReference type="PANTHER" id="PTHR35526:SF3">
    <property type="entry name" value="ANTI-SIGMA-F FACTOR RSBW"/>
    <property type="match status" value="1"/>
</dbReference>
<evidence type="ECO:0000259" key="2">
    <source>
        <dbReference type="Pfam" id="PF13581"/>
    </source>
</evidence>
<keyword evidence="1" id="KW-0723">Serine/threonine-protein kinase</keyword>
<dbReference type="InterPro" id="IPR050267">
    <property type="entry name" value="Anti-sigma-factor_SerPK"/>
</dbReference>
<dbReference type="PANTHER" id="PTHR35526">
    <property type="entry name" value="ANTI-SIGMA-F FACTOR RSBW-RELATED"/>
    <property type="match status" value="1"/>
</dbReference>
<reference evidence="4" key="1">
    <citation type="submission" date="2016-09" db="EMBL/GenBank/DDBJ databases">
        <title>Streptomyces puniciscabiei strain:TW1S1 Genome sequencing and assembly.</title>
        <authorList>
            <person name="Kim M.-K."/>
            <person name="Kim S.B."/>
        </authorList>
    </citation>
    <scope>NUCLEOTIDE SEQUENCE [LARGE SCALE GENOMIC DNA]</scope>
    <source>
        <strain evidence="4">TW1S1</strain>
    </source>
</reference>
<dbReference type="SUPFAM" id="SSF55874">
    <property type="entry name" value="ATPase domain of HSP90 chaperone/DNA topoisomerase II/histidine kinase"/>
    <property type="match status" value="1"/>
</dbReference>
<dbReference type="AlphaFoldDB" id="A0A1D7YQ31"/>
<protein>
    <recommendedName>
        <fullName evidence="2">Histidine kinase/HSP90-like ATPase domain-containing protein</fullName>
    </recommendedName>
</protein>
<dbReference type="EMBL" id="CP017248">
    <property type="protein sequence ID" value="AOR37539.1"/>
    <property type="molecule type" value="Genomic_DNA"/>
</dbReference>
<sequence length="111" mass="11983">MRLWGLENLIDTGALAISELMTNVLDHTRPDSEGRRSARVTVTRIPDGVALCVHDSDSALPLQRRAGDDDENGRGLQLVRAIADKFGISQPPSGGKDVWLTLLVPLDVPTA</sequence>
<gene>
    <name evidence="3" type="ORF">BFF78_36395</name>
</gene>
<dbReference type="InterPro" id="IPR036890">
    <property type="entry name" value="HATPase_C_sf"/>
</dbReference>
<dbReference type="Pfam" id="PF13581">
    <property type="entry name" value="HATPase_c_2"/>
    <property type="match status" value="1"/>
</dbReference>
<dbReference type="Proteomes" id="UP000094960">
    <property type="component" value="Chromosome"/>
</dbReference>
<dbReference type="Gene3D" id="3.30.565.10">
    <property type="entry name" value="Histidine kinase-like ATPase, C-terminal domain"/>
    <property type="match status" value="1"/>
</dbReference>